<dbReference type="GO" id="GO:0016020">
    <property type="term" value="C:membrane"/>
    <property type="evidence" value="ECO:0007669"/>
    <property type="project" value="UniProtKB-SubCell"/>
</dbReference>
<feature type="transmembrane region" description="Helical" evidence="5">
    <location>
        <begin position="7"/>
        <end position="26"/>
    </location>
</feature>
<protein>
    <submittedName>
        <fullName evidence="6">Transporter</fullName>
    </submittedName>
</protein>
<feature type="transmembrane region" description="Helical" evidence="5">
    <location>
        <begin position="32"/>
        <end position="51"/>
    </location>
</feature>
<comment type="subcellular location">
    <subcellularLocation>
        <location evidence="1">Membrane</location>
        <topology evidence="1">Multi-pass membrane protein</topology>
    </subcellularLocation>
</comment>
<evidence type="ECO:0000256" key="2">
    <source>
        <dbReference type="ARBA" id="ARBA00022692"/>
    </source>
</evidence>
<reference evidence="6" key="1">
    <citation type="submission" date="2022-06" db="EMBL/GenBank/DDBJ databases">
        <title>Aquibacillus sp. a new bacterium isolated from soil saline samples.</title>
        <authorList>
            <person name="Galisteo C."/>
            <person name="De La Haba R."/>
            <person name="Sanchez-Porro C."/>
            <person name="Ventosa A."/>
        </authorList>
    </citation>
    <scope>NUCLEOTIDE SEQUENCE</scope>
    <source>
        <strain evidence="6">JCM 12387</strain>
    </source>
</reference>
<name>A0A9X3WH73_9BACI</name>
<dbReference type="SUPFAM" id="SSF81324">
    <property type="entry name" value="Voltage-gated potassium channels"/>
    <property type="match status" value="1"/>
</dbReference>
<keyword evidence="2 5" id="KW-0812">Transmembrane</keyword>
<dbReference type="Proteomes" id="UP001145072">
    <property type="component" value="Unassembled WGS sequence"/>
</dbReference>
<evidence type="ECO:0000256" key="3">
    <source>
        <dbReference type="ARBA" id="ARBA00022989"/>
    </source>
</evidence>
<feature type="transmembrane region" description="Helical" evidence="5">
    <location>
        <begin position="164"/>
        <end position="188"/>
    </location>
</feature>
<feature type="transmembrane region" description="Helical" evidence="5">
    <location>
        <begin position="63"/>
        <end position="87"/>
    </location>
</feature>
<feature type="transmembrane region" description="Helical" evidence="5">
    <location>
        <begin position="139"/>
        <end position="158"/>
    </location>
</feature>
<feature type="transmembrane region" description="Helical" evidence="5">
    <location>
        <begin position="107"/>
        <end position="132"/>
    </location>
</feature>
<evidence type="ECO:0000256" key="1">
    <source>
        <dbReference type="ARBA" id="ARBA00004141"/>
    </source>
</evidence>
<dbReference type="RefSeq" id="WP_259871258.1">
    <property type="nucleotide sequence ID" value="NZ_JAMQJZ010000001.1"/>
</dbReference>
<sequence length="205" mass="24113">MQKIAKSVYEAIMILLVMVTIITLWTDHNYNSTINWVVWAFFFLDFVVRLVKSKHRWEFVKKNPFLVIAIIPFDQFFQIARIVRVFYLFRLKTITKYYVMPYMNKLSYVSTTLIGITLFSLLLVEASILLHVESAIDTYYSALYVVFSHLLFFGHQIIDIQNTISIWLLTVTTIVGIVMQGLALQWLFSIGDRYVTRIKEQNKST</sequence>
<dbReference type="AlphaFoldDB" id="A0A9X3WH73"/>
<organism evidence="6 7">
    <name type="scientific">Aquibacillus koreensis</name>
    <dbReference type="NCBI Taxonomy" id="279446"/>
    <lineage>
        <taxon>Bacteria</taxon>
        <taxon>Bacillati</taxon>
        <taxon>Bacillota</taxon>
        <taxon>Bacilli</taxon>
        <taxon>Bacillales</taxon>
        <taxon>Bacillaceae</taxon>
        <taxon>Aquibacillus</taxon>
    </lineage>
</organism>
<proteinExistence type="predicted"/>
<keyword evidence="4 5" id="KW-0472">Membrane</keyword>
<gene>
    <name evidence="6" type="ORF">NC661_00850</name>
</gene>
<evidence type="ECO:0000313" key="6">
    <source>
        <dbReference type="EMBL" id="MDC3418933.1"/>
    </source>
</evidence>
<evidence type="ECO:0000256" key="4">
    <source>
        <dbReference type="ARBA" id="ARBA00023136"/>
    </source>
</evidence>
<keyword evidence="7" id="KW-1185">Reference proteome</keyword>
<evidence type="ECO:0000256" key="5">
    <source>
        <dbReference type="SAM" id="Phobius"/>
    </source>
</evidence>
<accession>A0A9X3WH73</accession>
<dbReference type="EMBL" id="JAMQJZ010000001">
    <property type="protein sequence ID" value="MDC3418933.1"/>
    <property type="molecule type" value="Genomic_DNA"/>
</dbReference>
<evidence type="ECO:0000313" key="7">
    <source>
        <dbReference type="Proteomes" id="UP001145072"/>
    </source>
</evidence>
<dbReference type="Gene3D" id="1.20.120.350">
    <property type="entry name" value="Voltage-gated potassium channels. Chain C"/>
    <property type="match status" value="1"/>
</dbReference>
<comment type="caution">
    <text evidence="6">The sequence shown here is derived from an EMBL/GenBank/DDBJ whole genome shotgun (WGS) entry which is preliminary data.</text>
</comment>
<dbReference type="InterPro" id="IPR027359">
    <property type="entry name" value="Volt_channel_dom_sf"/>
</dbReference>
<keyword evidence="3 5" id="KW-1133">Transmembrane helix</keyword>